<sequence length="201" mass="22312">MPYGQLEVVVGKRGFDFEAQKLKETDFLHKVNPYVTLSLDKTNIKKTHILQNSGQDVSWNTQFYFDIVEGREATVSLDTVYQVGGIDQWINIARPSGKGAGEIHLIMKFYKEGPTSGPAGSTPYPLPEHNTSYFSRPNIDLDNIRTPSYRDGNSYNSLGPIGGMGYGSGTPLPIALPIRLHQKTAGYTSEETDKTMDYVKS</sequence>
<evidence type="ECO:0000313" key="1">
    <source>
        <dbReference type="EMBL" id="CAG8465648.1"/>
    </source>
</evidence>
<proteinExistence type="predicted"/>
<dbReference type="EMBL" id="CAJVPM010001371">
    <property type="protein sequence ID" value="CAG8465648.1"/>
    <property type="molecule type" value="Genomic_DNA"/>
</dbReference>
<organism evidence="1 2">
    <name type="scientific">Scutellospora calospora</name>
    <dbReference type="NCBI Taxonomy" id="85575"/>
    <lineage>
        <taxon>Eukaryota</taxon>
        <taxon>Fungi</taxon>
        <taxon>Fungi incertae sedis</taxon>
        <taxon>Mucoromycota</taxon>
        <taxon>Glomeromycotina</taxon>
        <taxon>Glomeromycetes</taxon>
        <taxon>Diversisporales</taxon>
        <taxon>Gigasporaceae</taxon>
        <taxon>Scutellospora</taxon>
    </lineage>
</organism>
<reference evidence="1" key="1">
    <citation type="submission" date="2021-06" db="EMBL/GenBank/DDBJ databases">
        <authorList>
            <person name="Kallberg Y."/>
            <person name="Tangrot J."/>
            <person name="Rosling A."/>
        </authorList>
    </citation>
    <scope>NUCLEOTIDE SEQUENCE</scope>
    <source>
        <strain evidence="1">AU212A</strain>
    </source>
</reference>
<name>A0ACA9KD70_9GLOM</name>
<keyword evidence="2" id="KW-1185">Reference proteome</keyword>
<gene>
    <name evidence="1" type="ORF">SCALOS_LOCUS1807</name>
</gene>
<accession>A0ACA9KD70</accession>
<dbReference type="Proteomes" id="UP000789860">
    <property type="component" value="Unassembled WGS sequence"/>
</dbReference>
<evidence type="ECO:0000313" key="2">
    <source>
        <dbReference type="Proteomes" id="UP000789860"/>
    </source>
</evidence>
<comment type="caution">
    <text evidence="1">The sequence shown here is derived from an EMBL/GenBank/DDBJ whole genome shotgun (WGS) entry which is preliminary data.</text>
</comment>
<protein>
    <submittedName>
        <fullName evidence="1">4377_t:CDS:1</fullName>
    </submittedName>
</protein>